<keyword evidence="6" id="KW-1185">Reference proteome</keyword>
<dbReference type="Pfam" id="PF00005">
    <property type="entry name" value="ABC_tran"/>
    <property type="match status" value="1"/>
</dbReference>
<dbReference type="GO" id="GO:0022857">
    <property type="term" value="F:transmembrane transporter activity"/>
    <property type="evidence" value="ECO:0007669"/>
    <property type="project" value="TreeGrafter"/>
</dbReference>
<accession>A0AA37W913</accession>
<comment type="caution">
    <text evidence="5">The sequence shown here is derived from an EMBL/GenBank/DDBJ whole genome shotgun (WGS) entry which is preliminary data.</text>
</comment>
<evidence type="ECO:0000259" key="4">
    <source>
        <dbReference type="PROSITE" id="PS50893"/>
    </source>
</evidence>
<dbReference type="InterPro" id="IPR017911">
    <property type="entry name" value="MacB-like_ATP-bd"/>
</dbReference>
<dbReference type="Gene3D" id="3.40.50.300">
    <property type="entry name" value="P-loop containing nucleotide triphosphate hydrolases"/>
    <property type="match status" value="1"/>
</dbReference>
<evidence type="ECO:0000256" key="1">
    <source>
        <dbReference type="ARBA" id="ARBA00022448"/>
    </source>
</evidence>
<gene>
    <name evidence="5" type="ORF">GCM10007876_31180</name>
</gene>
<organism evidence="5 6">
    <name type="scientific">Litoribrevibacter albus</name>
    <dbReference type="NCBI Taxonomy" id="1473156"/>
    <lineage>
        <taxon>Bacteria</taxon>
        <taxon>Pseudomonadati</taxon>
        <taxon>Pseudomonadota</taxon>
        <taxon>Gammaproteobacteria</taxon>
        <taxon>Oceanospirillales</taxon>
        <taxon>Oceanospirillaceae</taxon>
        <taxon>Litoribrevibacter</taxon>
    </lineage>
</organism>
<dbReference type="GO" id="GO:0005524">
    <property type="term" value="F:ATP binding"/>
    <property type="evidence" value="ECO:0007669"/>
    <property type="project" value="UniProtKB-KW"/>
</dbReference>
<dbReference type="Proteomes" id="UP001161389">
    <property type="component" value="Unassembled WGS sequence"/>
</dbReference>
<reference evidence="5" key="2">
    <citation type="submission" date="2023-01" db="EMBL/GenBank/DDBJ databases">
        <title>Draft genome sequence of Litoribrevibacter albus strain NBRC 110071.</title>
        <authorList>
            <person name="Sun Q."/>
            <person name="Mori K."/>
        </authorList>
    </citation>
    <scope>NUCLEOTIDE SEQUENCE</scope>
    <source>
        <strain evidence="5">NBRC 110071</strain>
    </source>
</reference>
<dbReference type="SMART" id="SM00382">
    <property type="entry name" value="AAA"/>
    <property type="match status" value="1"/>
</dbReference>
<evidence type="ECO:0000313" key="6">
    <source>
        <dbReference type="Proteomes" id="UP001161389"/>
    </source>
</evidence>
<name>A0AA37W913_9GAMM</name>
<dbReference type="SUPFAM" id="SSF52540">
    <property type="entry name" value="P-loop containing nucleoside triphosphate hydrolases"/>
    <property type="match status" value="1"/>
</dbReference>
<dbReference type="GO" id="GO:0005886">
    <property type="term" value="C:plasma membrane"/>
    <property type="evidence" value="ECO:0007669"/>
    <property type="project" value="TreeGrafter"/>
</dbReference>
<reference evidence="5" key="1">
    <citation type="journal article" date="2014" name="Int. J. Syst. Evol. Microbiol.">
        <title>Complete genome sequence of Corynebacterium casei LMG S-19264T (=DSM 44701T), isolated from a smear-ripened cheese.</title>
        <authorList>
            <consortium name="US DOE Joint Genome Institute (JGI-PGF)"/>
            <person name="Walter F."/>
            <person name="Albersmeier A."/>
            <person name="Kalinowski J."/>
            <person name="Ruckert C."/>
        </authorList>
    </citation>
    <scope>NUCLEOTIDE SEQUENCE</scope>
    <source>
        <strain evidence="5">NBRC 110071</strain>
    </source>
</reference>
<evidence type="ECO:0000313" key="5">
    <source>
        <dbReference type="EMBL" id="GLQ32639.1"/>
    </source>
</evidence>
<keyword evidence="3 5" id="KW-0067">ATP-binding</keyword>
<dbReference type="CDD" id="cd03255">
    <property type="entry name" value="ABC_MJ0796_LolCDE_FtsE"/>
    <property type="match status" value="1"/>
</dbReference>
<dbReference type="EMBL" id="BSNM01000016">
    <property type="protein sequence ID" value="GLQ32639.1"/>
    <property type="molecule type" value="Genomic_DNA"/>
</dbReference>
<dbReference type="PROSITE" id="PS50893">
    <property type="entry name" value="ABC_TRANSPORTER_2"/>
    <property type="match status" value="1"/>
</dbReference>
<evidence type="ECO:0000256" key="2">
    <source>
        <dbReference type="ARBA" id="ARBA00022741"/>
    </source>
</evidence>
<keyword evidence="2" id="KW-0547">Nucleotide-binding</keyword>
<dbReference type="AlphaFoldDB" id="A0AA37W913"/>
<proteinExistence type="predicted"/>
<dbReference type="PANTHER" id="PTHR24220:SF611">
    <property type="entry name" value="ATP-BINDING COMPONENT OF ABC TRANSPORTER-RELATED"/>
    <property type="match status" value="1"/>
</dbReference>
<feature type="domain" description="ABC transporter" evidence="4">
    <location>
        <begin position="11"/>
        <end position="239"/>
    </location>
</feature>
<dbReference type="PANTHER" id="PTHR24220">
    <property type="entry name" value="IMPORT ATP-BINDING PROTEIN"/>
    <property type="match status" value="1"/>
</dbReference>
<evidence type="ECO:0000256" key="3">
    <source>
        <dbReference type="ARBA" id="ARBA00022840"/>
    </source>
</evidence>
<dbReference type="GO" id="GO:0016887">
    <property type="term" value="F:ATP hydrolysis activity"/>
    <property type="evidence" value="ECO:0007669"/>
    <property type="project" value="InterPro"/>
</dbReference>
<dbReference type="InterPro" id="IPR003593">
    <property type="entry name" value="AAA+_ATPase"/>
</dbReference>
<protein>
    <submittedName>
        <fullName evidence="5">Methionine ABC transporter ATP-binding protein</fullName>
    </submittedName>
</protein>
<keyword evidence="1" id="KW-0813">Transport</keyword>
<sequence length="239" mass="26327">MSDAVLSETVLEISGLEFQWSKQSPVMHVDQLEVLAGERVFLKGASGSGKSTLLSLIGGVTTATTGRLAVLQKDLQSMSAKQRDRFRADHLGLIFQQFNLIPYLTALENVLLTGRFSKQRKISQKDAFTLLDELGIDSQLAEKQVFHLSIGQQQRVAAARVLAGKPQLIIADEPTSALDEETRDGYLDLLFHQCQSHGATLVFVSHDRTLASLFDREVNISDVVRWSNTSMNNEQGGAL</sequence>
<dbReference type="InterPro" id="IPR003439">
    <property type="entry name" value="ABC_transporter-like_ATP-bd"/>
</dbReference>
<dbReference type="InterPro" id="IPR015854">
    <property type="entry name" value="ABC_transpr_LolD-like"/>
</dbReference>
<dbReference type="InterPro" id="IPR027417">
    <property type="entry name" value="P-loop_NTPase"/>
</dbReference>